<evidence type="ECO:0000313" key="3">
    <source>
        <dbReference type="Proteomes" id="UP000383122"/>
    </source>
</evidence>
<dbReference type="AlphaFoldDB" id="A0A5E5AAR6"/>
<dbReference type="EMBL" id="CABPSP010000011">
    <property type="protein sequence ID" value="VVE70206.1"/>
    <property type="molecule type" value="Genomic_DNA"/>
</dbReference>
<evidence type="ECO:0000313" key="2">
    <source>
        <dbReference type="EMBL" id="VVE70206.1"/>
    </source>
</evidence>
<dbReference type="Gene3D" id="2.60.40.1080">
    <property type="match status" value="1"/>
</dbReference>
<proteinExistence type="predicted"/>
<feature type="region of interest" description="Disordered" evidence="1">
    <location>
        <begin position="1"/>
        <end position="63"/>
    </location>
</feature>
<organism evidence="2 3">
    <name type="scientific">Pandoraea anapnoica</name>
    <dbReference type="NCBI Taxonomy" id="2508301"/>
    <lineage>
        <taxon>Bacteria</taxon>
        <taxon>Pseudomonadati</taxon>
        <taxon>Pseudomonadota</taxon>
        <taxon>Betaproteobacteria</taxon>
        <taxon>Burkholderiales</taxon>
        <taxon>Burkholderiaceae</taxon>
        <taxon>Pandoraea</taxon>
    </lineage>
</organism>
<dbReference type="Proteomes" id="UP000383122">
    <property type="component" value="Unassembled WGS sequence"/>
</dbReference>
<protein>
    <recommendedName>
        <fullName evidence="4">BIG2 domain-containing protein</fullName>
    </recommendedName>
</protein>
<sequence length="574" mass="60584">MATTKTSARRATIAAPVAGRRGGTKGKAGPVGTAAPVATRRFGRGGRADHPAPEIPDMQNGMLDPELPRTIVRVPNYAGKALGDSVGIVWDAPQSGQYTDSFPVSGPSLNEPIEFRVKGEQIKPNEGRTVLVHFTVSRGGVVVETSDVVSVPIGEQIAEPGDVEPPAIEGVAGGVLNLADVPDSGAIATVAPYAGMAVGQIVFIDINDSDWESHVIISDPGQVGKPVPFTIPKSALQKYSGTTITLGTVVTGHENGTIESNPLQVRVLEPVGELPLVSVPEAIGNSLVPEDIVGDFVEVVVAPYPGIAEGDKIMFRWVNASGTPAPFSQEMTVSGSPQRDYVFEVPRNHADLNKEKSASLSYTVMRGTTQSQSEAFVLWIGEAFEAPLTVDLSKFRYIIGEKAPVIVPDYAKFNREAKFGTPPYNYTTADETVATIDGVGIVTPMGNGTAQISATDSRNETRSFTITVSGLKTMYFVSPSANFSGAAAACAAAGLDVPTVDDLKAFWVTYFPSSGPVAQYMDWLSYPFWTGTAIGAGTAYAYDLNGPDEQQNVKGRNETDYLQVVGVTPGLANA</sequence>
<reference evidence="2 3" key="1">
    <citation type="submission" date="2019-08" db="EMBL/GenBank/DDBJ databases">
        <authorList>
            <person name="Peeters C."/>
        </authorList>
    </citation>
    <scope>NUCLEOTIDE SEQUENCE [LARGE SCALE GENOMIC DNA]</scope>
    <source>
        <strain evidence="2 3">LMG 31117</strain>
    </source>
</reference>
<evidence type="ECO:0000256" key="1">
    <source>
        <dbReference type="SAM" id="MobiDB-lite"/>
    </source>
</evidence>
<dbReference type="InterPro" id="IPR008964">
    <property type="entry name" value="Invasin/intimin_cell_adhesion"/>
</dbReference>
<evidence type="ECO:0008006" key="4">
    <source>
        <dbReference type="Google" id="ProtNLM"/>
    </source>
</evidence>
<accession>A0A5E5AAR6</accession>
<gene>
    <name evidence="2" type="ORF">PAN31117_03591</name>
</gene>
<keyword evidence="3" id="KW-1185">Reference proteome</keyword>
<dbReference type="SUPFAM" id="SSF49373">
    <property type="entry name" value="Invasin/intimin cell-adhesion fragments"/>
    <property type="match status" value="1"/>
</dbReference>
<name>A0A5E5AAR6_9BURK</name>